<protein>
    <submittedName>
        <fullName evidence="2">Uncharacterized protein</fullName>
    </submittedName>
</protein>
<sequence>MADGYLEASRGTRGGSDGLSHGEIQDESRHNIQKTGTLRSREWWTAVTLYSYLRELTTSTAGRCQAERRDRATRERRAVEVGWSDGGEENARRRRTADEEDGGGGGSRRRTAEEAGRGGGRWRRAVEEGGRGGGGRRRSGESVSASLTPGVTFVTLTATDAAHRVKLLPVNLDTLFGRAPTSSASQKRTHSQGRVKS</sequence>
<name>A0ABZ0NE07_CERBT</name>
<dbReference type="GeneID" id="90643842"/>
<feature type="compositionally biased region" description="Basic residues" evidence="1">
    <location>
        <begin position="187"/>
        <end position="197"/>
    </location>
</feature>
<accession>A0ABZ0NE07</accession>
<keyword evidence="3" id="KW-1185">Reference proteome</keyword>
<evidence type="ECO:0000256" key="1">
    <source>
        <dbReference type="SAM" id="MobiDB-lite"/>
    </source>
</evidence>
<evidence type="ECO:0000313" key="2">
    <source>
        <dbReference type="EMBL" id="WPA97766.1"/>
    </source>
</evidence>
<gene>
    <name evidence="2" type="ORF">RHO25_002377</name>
</gene>
<reference evidence="2 3" key="1">
    <citation type="submission" date="2023-09" db="EMBL/GenBank/DDBJ databases">
        <title>Complete-Gapless Cercospora beticola genome.</title>
        <authorList>
            <person name="Wyatt N.A."/>
            <person name="Spanner R.E."/>
            <person name="Bolton M.D."/>
        </authorList>
    </citation>
    <scope>NUCLEOTIDE SEQUENCE [LARGE SCALE GENOMIC DNA]</scope>
    <source>
        <strain evidence="2">Cb09-40</strain>
    </source>
</reference>
<dbReference type="EMBL" id="CP134185">
    <property type="protein sequence ID" value="WPA97766.1"/>
    <property type="molecule type" value="Genomic_DNA"/>
</dbReference>
<feature type="region of interest" description="Disordered" evidence="1">
    <location>
        <begin position="1"/>
        <end position="36"/>
    </location>
</feature>
<dbReference type="Proteomes" id="UP001302367">
    <property type="component" value="Chromosome 2"/>
</dbReference>
<evidence type="ECO:0000313" key="3">
    <source>
        <dbReference type="Proteomes" id="UP001302367"/>
    </source>
</evidence>
<feature type="compositionally biased region" description="Basic and acidic residues" evidence="1">
    <location>
        <begin position="65"/>
        <end position="79"/>
    </location>
</feature>
<proteinExistence type="predicted"/>
<organism evidence="2 3">
    <name type="scientific">Cercospora beticola</name>
    <name type="common">Sugarbeet leaf spot fungus</name>
    <dbReference type="NCBI Taxonomy" id="122368"/>
    <lineage>
        <taxon>Eukaryota</taxon>
        <taxon>Fungi</taxon>
        <taxon>Dikarya</taxon>
        <taxon>Ascomycota</taxon>
        <taxon>Pezizomycotina</taxon>
        <taxon>Dothideomycetes</taxon>
        <taxon>Dothideomycetidae</taxon>
        <taxon>Mycosphaerellales</taxon>
        <taxon>Mycosphaerellaceae</taxon>
        <taxon>Cercospora</taxon>
    </lineage>
</organism>
<dbReference type="RefSeq" id="XP_065458309.1">
    <property type="nucleotide sequence ID" value="XM_065602237.1"/>
</dbReference>
<feature type="region of interest" description="Disordered" evidence="1">
    <location>
        <begin position="177"/>
        <end position="197"/>
    </location>
</feature>
<feature type="region of interest" description="Disordered" evidence="1">
    <location>
        <begin position="62"/>
        <end position="145"/>
    </location>
</feature>